<dbReference type="OrthoDB" id="333905at2759"/>
<dbReference type="InterPro" id="IPR003103">
    <property type="entry name" value="BAG_domain"/>
</dbReference>
<dbReference type="Pfam" id="PF02179">
    <property type="entry name" value="BAG"/>
    <property type="match status" value="1"/>
</dbReference>
<dbReference type="GO" id="GO:0051087">
    <property type="term" value="F:protein-folding chaperone binding"/>
    <property type="evidence" value="ECO:0007669"/>
    <property type="project" value="InterPro"/>
</dbReference>
<proteinExistence type="predicted"/>
<sequence length="167" mass="18643">MTSPYQPVSFASEQSVSRQPQSQNPASGYPVGSYANSPGYTIPGQQPVLSNRHPYGQAPSQAYVPGYHQHGLADPRSRYVVRRSPSSDAKINSIDVLLCHAEELEPRVLTFSGRRGDREFIFLDEQLTKLILDLDKVQTDGLEDVRVARKSAVQRIQFLINTLETKD</sequence>
<comment type="caution">
    <text evidence="3">The sequence shown here is derived from an EMBL/GenBank/DDBJ whole genome shotgun (WGS) entry which is preliminary data.</text>
</comment>
<feature type="compositionally biased region" description="Polar residues" evidence="1">
    <location>
        <begin position="1"/>
        <end position="26"/>
    </location>
</feature>
<evidence type="ECO:0000313" key="3">
    <source>
        <dbReference type="EMBL" id="KAJ7323408.1"/>
    </source>
</evidence>
<dbReference type="EMBL" id="MU827815">
    <property type="protein sequence ID" value="KAJ7323408.1"/>
    <property type="molecule type" value="Genomic_DNA"/>
</dbReference>
<protein>
    <recommendedName>
        <fullName evidence="2">BAG domain-containing protein</fullName>
    </recommendedName>
</protein>
<evidence type="ECO:0000256" key="1">
    <source>
        <dbReference type="SAM" id="MobiDB-lite"/>
    </source>
</evidence>
<dbReference type="SMART" id="SM00264">
    <property type="entry name" value="BAG"/>
    <property type="match status" value="1"/>
</dbReference>
<organism evidence="3 4">
    <name type="scientific">Desmophyllum pertusum</name>
    <dbReference type="NCBI Taxonomy" id="174260"/>
    <lineage>
        <taxon>Eukaryota</taxon>
        <taxon>Metazoa</taxon>
        <taxon>Cnidaria</taxon>
        <taxon>Anthozoa</taxon>
        <taxon>Hexacorallia</taxon>
        <taxon>Scleractinia</taxon>
        <taxon>Caryophylliina</taxon>
        <taxon>Caryophylliidae</taxon>
        <taxon>Desmophyllum</taxon>
    </lineage>
</organism>
<keyword evidence="4" id="KW-1185">Reference proteome</keyword>
<feature type="region of interest" description="Disordered" evidence="1">
    <location>
        <begin position="1"/>
        <end position="70"/>
    </location>
</feature>
<dbReference type="Proteomes" id="UP001163046">
    <property type="component" value="Unassembled WGS sequence"/>
</dbReference>
<dbReference type="Gene3D" id="1.20.58.120">
    <property type="entry name" value="BAG domain"/>
    <property type="match status" value="1"/>
</dbReference>
<name>A0A9X0CD34_9CNID</name>
<dbReference type="InterPro" id="IPR036533">
    <property type="entry name" value="BAG_dom_sf"/>
</dbReference>
<evidence type="ECO:0000259" key="2">
    <source>
        <dbReference type="PROSITE" id="PS51035"/>
    </source>
</evidence>
<evidence type="ECO:0000313" key="4">
    <source>
        <dbReference type="Proteomes" id="UP001163046"/>
    </source>
</evidence>
<dbReference type="SUPFAM" id="SSF63491">
    <property type="entry name" value="BAG domain"/>
    <property type="match status" value="1"/>
</dbReference>
<feature type="compositionally biased region" description="Polar residues" evidence="1">
    <location>
        <begin position="34"/>
        <end position="49"/>
    </location>
</feature>
<dbReference type="PROSITE" id="PS51035">
    <property type="entry name" value="BAG"/>
    <property type="match status" value="1"/>
</dbReference>
<accession>A0A9X0CD34</accession>
<gene>
    <name evidence="3" type="ORF">OS493_031883</name>
</gene>
<feature type="domain" description="BAG" evidence="2">
    <location>
        <begin position="90"/>
        <end position="167"/>
    </location>
</feature>
<dbReference type="AlphaFoldDB" id="A0A9X0CD34"/>
<reference evidence="3" key="1">
    <citation type="submission" date="2023-01" db="EMBL/GenBank/DDBJ databases">
        <title>Genome assembly of the deep-sea coral Lophelia pertusa.</title>
        <authorList>
            <person name="Herrera S."/>
            <person name="Cordes E."/>
        </authorList>
    </citation>
    <scope>NUCLEOTIDE SEQUENCE</scope>
    <source>
        <strain evidence="3">USNM1676648</strain>
        <tissue evidence="3">Polyp</tissue>
    </source>
</reference>